<organism evidence="2 3">
    <name type="scientific">Photorhabdus aegyptia</name>
    <dbReference type="NCBI Taxonomy" id="2805098"/>
    <lineage>
        <taxon>Bacteria</taxon>
        <taxon>Pseudomonadati</taxon>
        <taxon>Pseudomonadota</taxon>
        <taxon>Gammaproteobacteria</taxon>
        <taxon>Enterobacterales</taxon>
        <taxon>Morganellaceae</taxon>
        <taxon>Photorhabdus</taxon>
    </lineage>
</organism>
<evidence type="ECO:0000313" key="2">
    <source>
        <dbReference type="EMBL" id="EYU17065.1"/>
    </source>
</evidence>
<name>A0A022PRW9_9GAMM</name>
<accession>A0A022PRW9</accession>
<dbReference type="InterPro" id="IPR035093">
    <property type="entry name" value="RelE/ParE_toxin_dom_sf"/>
</dbReference>
<protein>
    <submittedName>
        <fullName evidence="2">Plasmid stabilization system protein</fullName>
    </submittedName>
</protein>
<keyword evidence="1" id="KW-1277">Toxin-antitoxin system</keyword>
<dbReference type="Pfam" id="PF05016">
    <property type="entry name" value="ParE_toxin"/>
    <property type="match status" value="1"/>
</dbReference>
<dbReference type="Gene3D" id="3.30.2310.20">
    <property type="entry name" value="RelE-like"/>
    <property type="match status" value="1"/>
</dbReference>
<dbReference type="RefSeq" id="WP_011146423.1">
    <property type="nucleotide sequence ID" value="NZ_CAWLTM010000112.1"/>
</dbReference>
<dbReference type="EMBL" id="JFGV01000003">
    <property type="protein sequence ID" value="EYU17065.1"/>
    <property type="molecule type" value="Genomic_DNA"/>
</dbReference>
<reference evidence="2 3" key="1">
    <citation type="submission" date="2014-03" db="EMBL/GenBank/DDBJ databases">
        <title>Draft Genome of Photorhabdus luminescens BA1, an Egyptian Isolate.</title>
        <authorList>
            <person name="Ghazal S."/>
            <person name="Hurst S.G.IV."/>
            <person name="Morris K."/>
            <person name="Thomas K."/>
            <person name="Tisa L.S."/>
        </authorList>
    </citation>
    <scope>NUCLEOTIDE SEQUENCE [LARGE SCALE GENOMIC DNA]</scope>
    <source>
        <strain evidence="2 3">BA1</strain>
    </source>
</reference>
<proteinExistence type="predicted"/>
<dbReference type="InterPro" id="IPR007712">
    <property type="entry name" value="RelE/ParE_toxin"/>
</dbReference>
<evidence type="ECO:0000313" key="3">
    <source>
        <dbReference type="Proteomes" id="UP000023464"/>
    </source>
</evidence>
<gene>
    <name evidence="2" type="ORF">BA1DRAFT_00354</name>
</gene>
<dbReference type="GeneID" id="48848446"/>
<dbReference type="AlphaFoldDB" id="A0A022PRW9"/>
<dbReference type="Proteomes" id="UP000023464">
    <property type="component" value="Unassembled WGS sequence"/>
</dbReference>
<sequence>MPSVIVTPAATRDINRLIDFLYQRDTVAAKSALSIISKHIQALESNVLSGRPTEIYPLFELIIPFGGTGYILLYRELPGSNTRYILAIRHQREINYKH</sequence>
<keyword evidence="3" id="KW-1185">Reference proteome</keyword>
<comment type="caution">
    <text evidence="2">The sequence shown here is derived from an EMBL/GenBank/DDBJ whole genome shotgun (WGS) entry which is preliminary data.</text>
</comment>
<evidence type="ECO:0000256" key="1">
    <source>
        <dbReference type="ARBA" id="ARBA00022649"/>
    </source>
</evidence>